<evidence type="ECO:0000313" key="2">
    <source>
        <dbReference type="EMBL" id="NEW08699.1"/>
    </source>
</evidence>
<dbReference type="Gene3D" id="2.40.320.10">
    <property type="entry name" value="Hypothetical Protein Pfu-838710-001"/>
    <property type="match status" value="1"/>
</dbReference>
<sequence length="193" mass="22813">MIEREIKQILTKELYEQLIASEFLATYPKKQQLQINYYYDTSDYLLYESDITLRVRQKESNLSLEMKYPVEDKSTYKVKREITKPILELPIEIELEHQFDGVSLQGKASLIQSLVTERTRIYVDNDLFIDLDKSHYLGVTDYELEIEFNEDAYEDAHHIFKLLIPSGEAKSSRGKKARLFHQYFLKKGISHGY</sequence>
<dbReference type="SUPFAM" id="SSF55154">
    <property type="entry name" value="CYTH-like phosphatases"/>
    <property type="match status" value="1"/>
</dbReference>
<dbReference type="RefSeq" id="WP_163951810.1">
    <property type="nucleotide sequence ID" value="NZ_JAAIKC010000010.1"/>
</dbReference>
<comment type="caution">
    <text evidence="2">The sequence shown here is derived from an EMBL/GenBank/DDBJ whole genome shotgun (WGS) entry which is preliminary data.</text>
</comment>
<dbReference type="AlphaFoldDB" id="A0A6G4A4G0"/>
<evidence type="ECO:0000259" key="1">
    <source>
        <dbReference type="PROSITE" id="PS51707"/>
    </source>
</evidence>
<organism evidence="2">
    <name type="scientific">Paenibacillus sp. SYP-B3998</name>
    <dbReference type="NCBI Taxonomy" id="2678564"/>
    <lineage>
        <taxon>Bacteria</taxon>
        <taxon>Bacillati</taxon>
        <taxon>Bacillota</taxon>
        <taxon>Bacilli</taxon>
        <taxon>Bacillales</taxon>
        <taxon>Paenibacillaceae</taxon>
        <taxon>Paenibacillus</taxon>
    </lineage>
</organism>
<dbReference type="SMART" id="SM01118">
    <property type="entry name" value="CYTH"/>
    <property type="match status" value="1"/>
</dbReference>
<accession>A0A6G4A4G0</accession>
<protein>
    <submittedName>
        <fullName evidence="2">CYTH domain-containing protein</fullName>
    </submittedName>
</protein>
<proteinExistence type="predicted"/>
<name>A0A6G4A4G0_9BACL</name>
<dbReference type="EMBL" id="JAAIKC010000010">
    <property type="protein sequence ID" value="NEW08699.1"/>
    <property type="molecule type" value="Genomic_DNA"/>
</dbReference>
<feature type="domain" description="CYTH" evidence="1">
    <location>
        <begin position="1"/>
        <end position="186"/>
    </location>
</feature>
<gene>
    <name evidence="2" type="ORF">GK047_22135</name>
</gene>
<dbReference type="PROSITE" id="PS51707">
    <property type="entry name" value="CYTH"/>
    <property type="match status" value="1"/>
</dbReference>
<dbReference type="InterPro" id="IPR033469">
    <property type="entry name" value="CYTH-like_dom_sf"/>
</dbReference>
<reference evidence="2" key="1">
    <citation type="submission" date="2020-02" db="EMBL/GenBank/DDBJ databases">
        <authorList>
            <person name="Shen X.-R."/>
            <person name="Zhang Y.-X."/>
        </authorList>
    </citation>
    <scope>NUCLEOTIDE SEQUENCE</scope>
    <source>
        <strain evidence="2">SYP-B3998</strain>
    </source>
</reference>
<dbReference type="Pfam" id="PF01928">
    <property type="entry name" value="CYTH"/>
    <property type="match status" value="1"/>
</dbReference>
<dbReference type="InterPro" id="IPR023577">
    <property type="entry name" value="CYTH_domain"/>
</dbReference>